<dbReference type="Gene3D" id="1.10.486.10">
    <property type="entry name" value="PCRA, domain 4"/>
    <property type="match status" value="1"/>
</dbReference>
<keyword evidence="2 11" id="KW-0547">Nucleotide-binding</keyword>
<evidence type="ECO:0000256" key="6">
    <source>
        <dbReference type="ARBA" id="ARBA00023125"/>
    </source>
</evidence>
<reference evidence="15" key="1">
    <citation type="journal article" date="2023" name="Mol. Phylogenet. Evol.">
        <title>Genome-scale phylogeny and comparative genomics of the fungal order Sordariales.</title>
        <authorList>
            <person name="Hensen N."/>
            <person name="Bonometti L."/>
            <person name="Westerberg I."/>
            <person name="Brannstrom I.O."/>
            <person name="Guillou S."/>
            <person name="Cros-Aarteil S."/>
            <person name="Calhoun S."/>
            <person name="Haridas S."/>
            <person name="Kuo A."/>
            <person name="Mondo S."/>
            <person name="Pangilinan J."/>
            <person name="Riley R."/>
            <person name="LaButti K."/>
            <person name="Andreopoulos B."/>
            <person name="Lipzen A."/>
            <person name="Chen C."/>
            <person name="Yan M."/>
            <person name="Daum C."/>
            <person name="Ng V."/>
            <person name="Clum A."/>
            <person name="Steindorff A."/>
            <person name="Ohm R.A."/>
            <person name="Martin F."/>
            <person name="Silar P."/>
            <person name="Natvig D.O."/>
            <person name="Lalanne C."/>
            <person name="Gautier V."/>
            <person name="Ament-Velasquez S.L."/>
            <person name="Kruys A."/>
            <person name="Hutchinson M.I."/>
            <person name="Powell A.J."/>
            <person name="Barry K."/>
            <person name="Miller A.N."/>
            <person name="Grigoriev I.V."/>
            <person name="Debuchy R."/>
            <person name="Gladieux P."/>
            <person name="Hiltunen Thoren M."/>
            <person name="Johannesson H."/>
        </authorList>
    </citation>
    <scope>NUCLEOTIDE SEQUENCE</scope>
    <source>
        <strain evidence="15">CBS 118394</strain>
    </source>
</reference>
<evidence type="ECO:0000256" key="7">
    <source>
        <dbReference type="ARBA" id="ARBA00023235"/>
    </source>
</evidence>
<feature type="domain" description="UvrD-like helicase ATP-binding" evidence="13">
    <location>
        <begin position="23"/>
        <end position="299"/>
    </location>
</feature>
<feature type="domain" description="UvrD-like helicase C-terminal" evidence="14">
    <location>
        <begin position="300"/>
        <end position="610"/>
    </location>
</feature>
<dbReference type="FunFam" id="1.10.486.10:FF:000011">
    <property type="entry name" value="ATP-depentend DNA helicase, putative"/>
    <property type="match status" value="1"/>
</dbReference>
<evidence type="ECO:0000256" key="12">
    <source>
        <dbReference type="SAM" id="MobiDB-lite"/>
    </source>
</evidence>
<evidence type="ECO:0000313" key="15">
    <source>
        <dbReference type="EMBL" id="KAK3316314.1"/>
    </source>
</evidence>
<evidence type="ECO:0000313" key="16">
    <source>
        <dbReference type="Proteomes" id="UP001283341"/>
    </source>
</evidence>
<keyword evidence="6" id="KW-0238">DNA-binding</keyword>
<dbReference type="CDD" id="cd17932">
    <property type="entry name" value="DEXQc_UvrD"/>
    <property type="match status" value="1"/>
</dbReference>
<evidence type="ECO:0000256" key="10">
    <source>
        <dbReference type="ARBA" id="ARBA00048988"/>
    </source>
</evidence>
<dbReference type="GO" id="GO:0005524">
    <property type="term" value="F:ATP binding"/>
    <property type="evidence" value="ECO:0007669"/>
    <property type="project" value="UniProtKB-UniRule"/>
</dbReference>
<dbReference type="Pfam" id="PF00580">
    <property type="entry name" value="UvrD-helicase"/>
    <property type="match status" value="1"/>
</dbReference>
<name>A0AAE0I0H2_9PEZI</name>
<dbReference type="InterPro" id="IPR013986">
    <property type="entry name" value="DExx_box_DNA_helicase_dom_sf"/>
</dbReference>
<dbReference type="GO" id="GO:0043138">
    <property type="term" value="F:3'-5' DNA helicase activity"/>
    <property type="evidence" value="ECO:0007669"/>
    <property type="project" value="UniProtKB-EC"/>
</dbReference>
<dbReference type="SUPFAM" id="SSF52540">
    <property type="entry name" value="P-loop containing nucleoside triphosphate hydrolases"/>
    <property type="match status" value="1"/>
</dbReference>
<dbReference type="Gene3D" id="3.40.50.300">
    <property type="entry name" value="P-loop containing nucleotide triphosphate hydrolases"/>
    <property type="match status" value="2"/>
</dbReference>
<dbReference type="EMBL" id="JAUEDM010000005">
    <property type="protein sequence ID" value="KAK3316314.1"/>
    <property type="molecule type" value="Genomic_DNA"/>
</dbReference>
<evidence type="ECO:0000259" key="13">
    <source>
        <dbReference type="PROSITE" id="PS51198"/>
    </source>
</evidence>
<dbReference type="Pfam" id="PF13361">
    <property type="entry name" value="UvrD_C"/>
    <property type="match status" value="1"/>
</dbReference>
<evidence type="ECO:0000256" key="8">
    <source>
        <dbReference type="ARBA" id="ARBA00034617"/>
    </source>
</evidence>
<dbReference type="CDD" id="cd18807">
    <property type="entry name" value="SF1_C_UvrD"/>
    <property type="match status" value="1"/>
</dbReference>
<dbReference type="PROSITE" id="PS51198">
    <property type="entry name" value="UVRD_HELICASE_ATP_BIND"/>
    <property type="match status" value="1"/>
</dbReference>
<evidence type="ECO:0000256" key="3">
    <source>
        <dbReference type="ARBA" id="ARBA00022801"/>
    </source>
</evidence>
<organism evidence="15 16">
    <name type="scientific">Apodospora peruviana</name>
    <dbReference type="NCBI Taxonomy" id="516989"/>
    <lineage>
        <taxon>Eukaryota</taxon>
        <taxon>Fungi</taxon>
        <taxon>Dikarya</taxon>
        <taxon>Ascomycota</taxon>
        <taxon>Pezizomycotina</taxon>
        <taxon>Sordariomycetes</taxon>
        <taxon>Sordariomycetidae</taxon>
        <taxon>Sordariales</taxon>
        <taxon>Lasiosphaeriaceae</taxon>
        <taxon>Apodospora</taxon>
    </lineage>
</organism>
<comment type="caution">
    <text evidence="15">The sequence shown here is derived from an EMBL/GenBank/DDBJ whole genome shotgun (WGS) entry which is preliminary data.</text>
</comment>
<comment type="similarity">
    <text evidence="1">Belongs to the helicase family. UvrD subfamily.</text>
</comment>
<feature type="binding site" evidence="11">
    <location>
        <begin position="44"/>
        <end position="51"/>
    </location>
    <ligand>
        <name>ATP</name>
        <dbReference type="ChEBI" id="CHEBI:30616"/>
    </ligand>
</feature>
<sequence length="1028" mass="113282">MSLSTLQPVPLPSPPKKDHSILNSLNAAQARAVSSDAATVAILAGPGSGKTHTLTSRVVWLVDHQGYRPEDVVVATFTVKAAREMQERIGKALGNGREKKIVLGTFHSIARRYLAAYGRKIGLSQKFGIADDGDSRAIIARICKRLQLAVDPSAARAWISKKKAKGTEASSVSTRQPVAKTPGLQDLETCYKEYQDHLERSNLLDYDDLLVRCVDLLREFPSCVSNIQTVLIDEYQDTNGVQYELMKLLAQQRKRITVVGDPDQSIYGWRSAEIRNLWRLLREFPGTDEISLEDNYRSSQLILSLSLLVIQQDKKRYQKVLKPVHNEGTRPVLRKLKSASVEAEWIVSEIRRAVSMSGKMLNHNDVAILLRSASLSRHVESALGKAGMAYKMVGGFKFYDRAEIKTLLDYLRVIHQPENNDALARIMNVPRRGIGDGTIKNLIEEAEKASLSLFDLLDKHCRGDRFAKTKITKHAEQKISGDLFRLLKGTRKRVAEISTGTPYGLVEMIEQLLTSLNFQKYLQDTQPEDHEQRWANVQEFINLAGDFVRDIDQVGDDALPEIQGLEQSMEVEVLPRFLANVSLAADAQKGGEVEESKPLVTISTIHAAKGLEWPIVFVPAVYNGSIPHMRSEDGDEERRLLYVAMTRAQSLLYLSYPVYSSQGNGERNELSPFVAPVTGQFAKKGPCFDRPVVARMAQILQRELPTENSIFSSLPSMYSGGDDLYPVDPDQVPKTLDERRARGEDSHQANIPRAKRPRLSGPVHDQDTGEEQPWQKEYATTMEQSSNFTVSSLPGFVSAGAHQVVLAAANAEAEAKKQAEKAAKKSTASKLPNDQKSILGFVRSNSRSGSNGKPVQQPPPPASASRQTGMSLPKMPTQNFFNFNRGGGGVSYNNPPQRPAIDPALASHKLGSGKLMTRPAAPPQHKATEDRKGYKPKEYACFSSSPTKPSAEEAGDKNGNIGLQEEDDGPPPEPTRSAACLHATTCNLPKGLGGIGGLRRPAGLGRTSIAPMDKLRKPFKPLTINRSS</sequence>
<comment type="catalytic activity">
    <reaction evidence="8">
        <text>Couples ATP hydrolysis with the unwinding of duplex DNA by translocating in the 3'-5' direction.</text>
        <dbReference type="EC" id="5.6.2.4"/>
    </reaction>
</comment>
<dbReference type="EC" id="5.6.2.4" evidence="9"/>
<evidence type="ECO:0000256" key="1">
    <source>
        <dbReference type="ARBA" id="ARBA00009922"/>
    </source>
</evidence>
<keyword evidence="4 11" id="KW-0347">Helicase</keyword>
<dbReference type="InterPro" id="IPR027417">
    <property type="entry name" value="P-loop_NTPase"/>
</dbReference>
<dbReference type="GO" id="GO:0003677">
    <property type="term" value="F:DNA binding"/>
    <property type="evidence" value="ECO:0007669"/>
    <property type="project" value="UniProtKB-KW"/>
</dbReference>
<dbReference type="AlphaFoldDB" id="A0AAE0I0H2"/>
<evidence type="ECO:0000256" key="4">
    <source>
        <dbReference type="ARBA" id="ARBA00022806"/>
    </source>
</evidence>
<protein>
    <recommendedName>
        <fullName evidence="9">DNA 3'-5' helicase</fullName>
        <ecNumber evidence="9">5.6.2.4</ecNumber>
    </recommendedName>
</protein>
<accession>A0AAE0I0H2</accession>
<feature type="region of interest" description="Disordered" evidence="12">
    <location>
        <begin position="818"/>
        <end position="837"/>
    </location>
</feature>
<evidence type="ECO:0000256" key="2">
    <source>
        <dbReference type="ARBA" id="ARBA00022741"/>
    </source>
</evidence>
<feature type="compositionally biased region" description="Basic and acidic residues" evidence="12">
    <location>
        <begin position="926"/>
        <end position="938"/>
    </location>
</feature>
<dbReference type="GO" id="GO:0000725">
    <property type="term" value="P:recombinational repair"/>
    <property type="evidence" value="ECO:0007669"/>
    <property type="project" value="TreeGrafter"/>
</dbReference>
<reference evidence="15" key="2">
    <citation type="submission" date="2023-06" db="EMBL/GenBank/DDBJ databases">
        <authorList>
            <consortium name="Lawrence Berkeley National Laboratory"/>
            <person name="Haridas S."/>
            <person name="Hensen N."/>
            <person name="Bonometti L."/>
            <person name="Westerberg I."/>
            <person name="Brannstrom I.O."/>
            <person name="Guillou S."/>
            <person name="Cros-Aarteil S."/>
            <person name="Calhoun S."/>
            <person name="Kuo A."/>
            <person name="Mondo S."/>
            <person name="Pangilinan J."/>
            <person name="Riley R."/>
            <person name="Labutti K."/>
            <person name="Andreopoulos B."/>
            <person name="Lipzen A."/>
            <person name="Chen C."/>
            <person name="Yanf M."/>
            <person name="Daum C."/>
            <person name="Ng V."/>
            <person name="Clum A."/>
            <person name="Steindorff A."/>
            <person name="Ohm R."/>
            <person name="Martin F."/>
            <person name="Silar P."/>
            <person name="Natvig D."/>
            <person name="Lalanne C."/>
            <person name="Gautier V."/>
            <person name="Ament-Velasquez S.L."/>
            <person name="Kruys A."/>
            <person name="Hutchinson M.I."/>
            <person name="Powell A.J."/>
            <person name="Barry K."/>
            <person name="Miller A.N."/>
            <person name="Grigoriev I.V."/>
            <person name="Debuchy R."/>
            <person name="Gladieux P."/>
            <person name="Thoren M.H."/>
            <person name="Johannesson H."/>
        </authorList>
    </citation>
    <scope>NUCLEOTIDE SEQUENCE</scope>
    <source>
        <strain evidence="15">CBS 118394</strain>
    </source>
</reference>
<dbReference type="GO" id="GO:0005634">
    <property type="term" value="C:nucleus"/>
    <property type="evidence" value="ECO:0007669"/>
    <property type="project" value="TreeGrafter"/>
</dbReference>
<gene>
    <name evidence="15" type="ORF">B0H66DRAFT_290957</name>
</gene>
<dbReference type="PANTHER" id="PTHR11070">
    <property type="entry name" value="UVRD / RECB / PCRA DNA HELICASE FAMILY MEMBER"/>
    <property type="match status" value="1"/>
</dbReference>
<keyword evidence="3 11" id="KW-0378">Hydrolase</keyword>
<keyword evidence="16" id="KW-1185">Reference proteome</keyword>
<feature type="compositionally biased region" description="Polar residues" evidence="12">
    <location>
        <begin position="843"/>
        <end position="854"/>
    </location>
</feature>
<evidence type="ECO:0000259" key="14">
    <source>
        <dbReference type="PROSITE" id="PS51217"/>
    </source>
</evidence>
<dbReference type="PANTHER" id="PTHR11070:SF2">
    <property type="entry name" value="ATP-DEPENDENT DNA HELICASE SRS2"/>
    <property type="match status" value="1"/>
</dbReference>
<feature type="region of interest" description="Disordered" evidence="12">
    <location>
        <begin position="843"/>
        <end position="976"/>
    </location>
</feature>
<evidence type="ECO:0000256" key="5">
    <source>
        <dbReference type="ARBA" id="ARBA00022840"/>
    </source>
</evidence>
<dbReference type="Proteomes" id="UP001283341">
    <property type="component" value="Unassembled WGS sequence"/>
</dbReference>
<evidence type="ECO:0000256" key="11">
    <source>
        <dbReference type="PROSITE-ProRule" id="PRU00560"/>
    </source>
</evidence>
<feature type="region of interest" description="Disordered" evidence="12">
    <location>
        <begin position="739"/>
        <end position="773"/>
    </location>
</feature>
<dbReference type="Gene3D" id="1.10.10.160">
    <property type="match status" value="1"/>
</dbReference>
<dbReference type="GO" id="GO:0016787">
    <property type="term" value="F:hydrolase activity"/>
    <property type="evidence" value="ECO:0007669"/>
    <property type="project" value="UniProtKB-UniRule"/>
</dbReference>
<dbReference type="PROSITE" id="PS51217">
    <property type="entry name" value="UVRD_HELICASE_CTER"/>
    <property type="match status" value="1"/>
</dbReference>
<dbReference type="InterPro" id="IPR014017">
    <property type="entry name" value="DNA_helicase_UvrD-like_C"/>
</dbReference>
<comment type="catalytic activity">
    <reaction evidence="10">
        <text>ATP + H2O = ADP + phosphate + H(+)</text>
        <dbReference type="Rhea" id="RHEA:13065"/>
        <dbReference type="ChEBI" id="CHEBI:15377"/>
        <dbReference type="ChEBI" id="CHEBI:15378"/>
        <dbReference type="ChEBI" id="CHEBI:30616"/>
        <dbReference type="ChEBI" id="CHEBI:43474"/>
        <dbReference type="ChEBI" id="CHEBI:456216"/>
        <dbReference type="EC" id="5.6.2.4"/>
    </reaction>
</comment>
<keyword evidence="5 11" id="KW-0067">ATP-binding</keyword>
<dbReference type="InterPro" id="IPR000212">
    <property type="entry name" value="DNA_helicase_UvrD/REP"/>
</dbReference>
<dbReference type="InterPro" id="IPR014016">
    <property type="entry name" value="UvrD-like_ATP-bd"/>
</dbReference>
<evidence type="ECO:0000256" key="9">
    <source>
        <dbReference type="ARBA" id="ARBA00034808"/>
    </source>
</evidence>
<keyword evidence="7" id="KW-0413">Isomerase</keyword>
<proteinExistence type="inferred from homology"/>